<reference evidence="4 5" key="1">
    <citation type="journal article" date="2010" name="Nature">
        <title>The Ectocarpus genome and the independent evolution of multicellularity in brown algae.</title>
        <authorList>
            <person name="Cock J.M."/>
            <person name="Sterck L."/>
            <person name="Rouze P."/>
            <person name="Scornet D."/>
            <person name="Allen A.E."/>
            <person name="Amoutzias G."/>
            <person name="Anthouard V."/>
            <person name="Artiguenave F."/>
            <person name="Aury J.M."/>
            <person name="Badger J.H."/>
            <person name="Beszteri B."/>
            <person name="Billiau K."/>
            <person name="Bonnet E."/>
            <person name="Bothwell J.H."/>
            <person name="Bowler C."/>
            <person name="Boyen C."/>
            <person name="Brownlee C."/>
            <person name="Carrano C.J."/>
            <person name="Charrier B."/>
            <person name="Cho G.Y."/>
            <person name="Coelho S.M."/>
            <person name="Collen J."/>
            <person name="Corre E."/>
            <person name="Da Silva C."/>
            <person name="Delage L."/>
            <person name="Delaroque N."/>
            <person name="Dittami S.M."/>
            <person name="Doulbeau S."/>
            <person name="Elias M."/>
            <person name="Farnham G."/>
            <person name="Gachon C.M."/>
            <person name="Gschloessl B."/>
            <person name="Heesch S."/>
            <person name="Jabbari K."/>
            <person name="Jubin C."/>
            <person name="Kawai H."/>
            <person name="Kimura K."/>
            <person name="Kloareg B."/>
            <person name="Kupper F.C."/>
            <person name="Lang D."/>
            <person name="Le Bail A."/>
            <person name="Leblanc C."/>
            <person name="Lerouge P."/>
            <person name="Lohr M."/>
            <person name="Lopez P.J."/>
            <person name="Martens C."/>
            <person name="Maumus F."/>
            <person name="Michel G."/>
            <person name="Miranda-Saavedra D."/>
            <person name="Morales J."/>
            <person name="Moreau H."/>
            <person name="Motomura T."/>
            <person name="Nagasato C."/>
            <person name="Napoli C.A."/>
            <person name="Nelson D.R."/>
            <person name="Nyvall-Collen P."/>
            <person name="Peters A.F."/>
            <person name="Pommier C."/>
            <person name="Potin P."/>
            <person name="Poulain J."/>
            <person name="Quesneville H."/>
            <person name="Read B."/>
            <person name="Rensing S.A."/>
            <person name="Ritter A."/>
            <person name="Rousvoal S."/>
            <person name="Samanta M."/>
            <person name="Samson G."/>
            <person name="Schroeder D.C."/>
            <person name="Segurens B."/>
            <person name="Strittmatter M."/>
            <person name="Tonon T."/>
            <person name="Tregear J.W."/>
            <person name="Valentin K."/>
            <person name="von Dassow P."/>
            <person name="Yamagishi T."/>
            <person name="Van de Peer Y."/>
            <person name="Wincker P."/>
        </authorList>
    </citation>
    <scope>NUCLEOTIDE SEQUENCE [LARGE SCALE GENOMIC DNA]</scope>
    <source>
        <strain evidence="5">Ec32 / CCAP1310/4</strain>
    </source>
</reference>
<keyword evidence="1" id="KW-0677">Repeat</keyword>
<dbReference type="InterPro" id="IPR011992">
    <property type="entry name" value="EF-hand-dom_pair"/>
</dbReference>
<evidence type="ECO:0000259" key="3">
    <source>
        <dbReference type="PROSITE" id="PS50222"/>
    </source>
</evidence>
<organism evidence="4 5">
    <name type="scientific">Ectocarpus siliculosus</name>
    <name type="common">Brown alga</name>
    <name type="synonym">Conferva siliculosa</name>
    <dbReference type="NCBI Taxonomy" id="2880"/>
    <lineage>
        <taxon>Eukaryota</taxon>
        <taxon>Sar</taxon>
        <taxon>Stramenopiles</taxon>
        <taxon>Ochrophyta</taxon>
        <taxon>PX clade</taxon>
        <taxon>Phaeophyceae</taxon>
        <taxon>Ectocarpales</taxon>
        <taxon>Ectocarpaceae</taxon>
        <taxon>Ectocarpus</taxon>
    </lineage>
</organism>
<dbReference type="EMBL" id="FN649733">
    <property type="protein sequence ID" value="CBN76850.1"/>
    <property type="molecule type" value="Genomic_DNA"/>
</dbReference>
<sequence>MAGSNNDSGGGDDIAAAVARELNDLRLVFANIAGYKKFVGLRSVLKLKEVKAQIAEGDVYVEDLESAWLEACAVKGVSSVDPEDGKGGTHHVHQRSSWGVCTELSFEGFVHFLRLCEEKASLSTDLATATEASPKDPATGRDLVAARHRMVGLLRATLTVHQRGGGGEEEEIEHPADLNAPLGETLHSSMVRAAVEEGLAHHNPDVLHELMRTGVYKESEEGVQLDRDEKKASLRHGLLDRKFSHHDLVRSGIILKEQTPGQLAGERALAASRVSRHLQQRSAGQCRGFSPCRGQKRGFYCCGEKTKGQHRRHPSLDELKARGIYRTPEQLVEDEKQHRLARAFLEQGLGHRANISDLKERGIYLSQEDRAKQSLQRAMLGDVISKSFRERPYREDLMDRGVLEASQLKSAFETLEKEQGGPIKTVDDVLKWPLVATAVKEGVRKVRMSVVKDAFAMAMKTPDGDGDGGGGGGGERQQMSYEEFDKFLSSAETTQVEEEPCSLKLWALMRMRPELEDQEHHEGNRRRNALIARGLEEELGKREPLERLANKGIYLEKTPTEGAVERAHLTHTLAHGLAHRPALAELSHKGVYLDGVAPDELEKAHRDARNYLEGTLSLRPTIDTLQDKGYLEADELEEAFTELVLEYKHDATATASRENDCGSGSRLLLPGSRLADWAPVRKMLRSGTAMEEDVAAATAKAQKASFHRRGQHHQAAGGGGQDGKDAAMIDFVGFLEFIHTLDIAVDGLGADASAGKTDDHDDNDPEAAANHARRLEMRRKRATDAAEEDSYGTLKEHLLAHLRARPKKDDPETQRIAKEFHSTEAVDLEKSLLKNRLEGHLRSRAAESAAATSGSSKGGERTARIKELELAMNQRMMKHSLAASGGDERSGGAGVGSAPSTAEEGLDMEVAREALGGSLGRRSSLEELTNQGIFQRTTPLQHGLERQLIEKRLSRSLRNPLRPSKKDLVEHGIYIDATPRELQMEHYLATRNLKHGLERRESIQDLKDHGVYQPENSLRAAHEKLLIKALLQRKLSHAFSREEMDRLKQKGVYKEAEHEKLEAERLLVTRQLARLVSKRPDPAQLEQEHPELMKAGTLALVFEERVMPRAAAGSGAGAGAATAAEAGEKEGEVVAESGGGPEHLVSFDGLLTWPDVQDHLVGEGGEDTKHEMARHFDLCDSDGDGYITFSQFLRWVELCDLDPDDHLQVTDSNLDAEYARLEGASGKWGVTLDQALSYPLVKRWVASASLDRDALNAMWGMGAGEGGSAEGNTKQLDGFKSFCRHCEARSSAAHQMRHKELLADAAKKEAKAKEDLRATMAAKLSARPDLDKLKESRIYRSGGLDPAMVHLERNLIAISLKEQLLARPAIEDLEKRGIKPKDGTKVRLDHNSSKLREALDSTMRHDDAIWRSHPSELAAGSRQEVAALLEKSLSKRLEKTVLTNKGIYIDDTDASYALLVHQVLRAHRGFTLSSAQLIASL</sequence>
<feature type="domain" description="EF-hand" evidence="3">
    <location>
        <begin position="1167"/>
        <end position="1202"/>
    </location>
</feature>
<dbReference type="PROSITE" id="PS50222">
    <property type="entry name" value="EF_HAND_2"/>
    <property type="match status" value="1"/>
</dbReference>
<dbReference type="InterPro" id="IPR002048">
    <property type="entry name" value="EF_hand_dom"/>
</dbReference>
<dbReference type="SMART" id="SM00054">
    <property type="entry name" value="EFh"/>
    <property type="match status" value="2"/>
</dbReference>
<evidence type="ECO:0000313" key="4">
    <source>
        <dbReference type="EMBL" id="CBN76850.1"/>
    </source>
</evidence>
<dbReference type="GO" id="GO:0005509">
    <property type="term" value="F:calcium ion binding"/>
    <property type="evidence" value="ECO:0007669"/>
    <property type="project" value="InterPro"/>
</dbReference>
<dbReference type="InterPro" id="IPR004018">
    <property type="entry name" value="RPEL_repeat"/>
</dbReference>
<dbReference type="SMART" id="SM00707">
    <property type="entry name" value="RPEL"/>
    <property type="match status" value="7"/>
</dbReference>
<dbReference type="EMBL" id="FN648409">
    <property type="protein sequence ID" value="CBN76850.1"/>
    <property type="molecule type" value="Genomic_DNA"/>
</dbReference>
<dbReference type="SUPFAM" id="SSF47473">
    <property type="entry name" value="EF-hand"/>
    <property type="match status" value="1"/>
</dbReference>
<dbReference type="OrthoDB" id="197676at2759"/>
<gene>
    <name evidence="4" type="ORF">Esi_0023_0082</name>
</gene>
<feature type="compositionally biased region" description="Low complexity" evidence="2">
    <location>
        <begin position="846"/>
        <end position="855"/>
    </location>
</feature>
<evidence type="ECO:0000256" key="2">
    <source>
        <dbReference type="SAM" id="MobiDB-lite"/>
    </source>
</evidence>
<dbReference type="Gene3D" id="1.10.238.10">
    <property type="entry name" value="EF-hand"/>
    <property type="match status" value="1"/>
</dbReference>
<dbReference type="Proteomes" id="UP000002630">
    <property type="component" value="Linkage Group LG08"/>
</dbReference>
<keyword evidence="5" id="KW-1185">Reference proteome</keyword>
<feature type="region of interest" description="Disordered" evidence="2">
    <location>
        <begin position="843"/>
        <end position="862"/>
    </location>
</feature>
<proteinExistence type="predicted"/>
<name>D8LIW6_ECTSI</name>
<accession>D8LIW6</accession>
<evidence type="ECO:0000313" key="5">
    <source>
        <dbReference type="Proteomes" id="UP000002630"/>
    </source>
</evidence>
<dbReference type="InParanoid" id="D8LIW6"/>
<evidence type="ECO:0000256" key="1">
    <source>
        <dbReference type="ARBA" id="ARBA00022737"/>
    </source>
</evidence>
<feature type="region of interest" description="Disordered" evidence="2">
    <location>
        <begin position="883"/>
        <end position="904"/>
    </location>
</feature>
<protein>
    <recommendedName>
        <fullName evidence="3">EF-hand domain-containing protein</fullName>
    </recommendedName>
</protein>